<feature type="chain" id="PRO_5032408028" description="Peptidase family M48" evidence="2">
    <location>
        <begin position="19"/>
        <end position="363"/>
    </location>
</feature>
<dbReference type="EMBL" id="JABAHZ010000010">
    <property type="protein sequence ID" value="NLR82507.1"/>
    <property type="molecule type" value="Genomic_DNA"/>
</dbReference>
<gene>
    <name evidence="3" type="ORF">HGH91_28075</name>
</gene>
<feature type="coiled-coil region" evidence="1">
    <location>
        <begin position="320"/>
        <end position="361"/>
    </location>
</feature>
<reference evidence="3 4" key="1">
    <citation type="submission" date="2020-04" db="EMBL/GenBank/DDBJ databases">
        <authorList>
            <person name="Yin C."/>
        </authorList>
    </citation>
    <scope>NUCLEOTIDE SEQUENCE [LARGE SCALE GENOMIC DNA]</scope>
    <source>
        <strain evidence="3 4">Ak56</strain>
    </source>
</reference>
<protein>
    <recommendedName>
        <fullName evidence="5">Peptidase family M48</fullName>
    </recommendedName>
</protein>
<feature type="signal peptide" evidence="2">
    <location>
        <begin position="1"/>
        <end position="18"/>
    </location>
</feature>
<proteinExistence type="predicted"/>
<evidence type="ECO:0000256" key="1">
    <source>
        <dbReference type="SAM" id="Coils"/>
    </source>
</evidence>
<evidence type="ECO:0000313" key="4">
    <source>
        <dbReference type="Proteomes" id="UP000552864"/>
    </source>
</evidence>
<evidence type="ECO:0000256" key="2">
    <source>
        <dbReference type="SAM" id="SignalP"/>
    </source>
</evidence>
<sequence length="363" mass="41683">MKKYLFFLLLTVICKAAAQDTISPFVCSYKCETTFSGLKANCVNTQSILNALSLESGSVDPYAEFQGVIDLLTSMDKSKPFPLLYSFKPCASVCNAASITIDSLQYIYYNQDFLNKIKGTEEKQKWAIRCIIAHEIGHHVLGHTYPGYKPSSMEEQRKNELRADHFSAFVIKHFPGATLENAFEGLNTLDPANYEPQTSSQEPLKIYPLLSRRYQAVREGFDSLRAPVTLSMYKNIIDSVAVKYFNERGQSLIFNILSMSLLTDKIDQAEKILKEIKQTDPEFFNHYNLQDSENLVRKKIEAVKKEKEINIHQLSPKQQKQLKKVEIQILQDNLKQLKNESPSEKMEVEKIRNQLEEMNKEQQ</sequence>
<name>A0A847STJ4_9BACT</name>
<dbReference type="Proteomes" id="UP000552864">
    <property type="component" value="Unassembled WGS sequence"/>
</dbReference>
<accession>A0A847STJ4</accession>
<organism evidence="3 4">
    <name type="scientific">Chitinophaga eiseniae</name>
    <dbReference type="NCBI Taxonomy" id="634771"/>
    <lineage>
        <taxon>Bacteria</taxon>
        <taxon>Pseudomonadati</taxon>
        <taxon>Bacteroidota</taxon>
        <taxon>Chitinophagia</taxon>
        <taxon>Chitinophagales</taxon>
        <taxon>Chitinophagaceae</taxon>
        <taxon>Chitinophaga</taxon>
    </lineage>
</organism>
<dbReference type="RefSeq" id="WP_168742577.1">
    <property type="nucleotide sequence ID" value="NZ_JABAHZ010000010.1"/>
</dbReference>
<comment type="caution">
    <text evidence="3">The sequence shown here is derived from an EMBL/GenBank/DDBJ whole genome shotgun (WGS) entry which is preliminary data.</text>
</comment>
<dbReference type="AlphaFoldDB" id="A0A847STJ4"/>
<keyword evidence="2" id="KW-0732">Signal</keyword>
<evidence type="ECO:0000313" key="3">
    <source>
        <dbReference type="EMBL" id="NLR82507.1"/>
    </source>
</evidence>
<keyword evidence="4" id="KW-1185">Reference proteome</keyword>
<keyword evidence="1" id="KW-0175">Coiled coil</keyword>
<evidence type="ECO:0008006" key="5">
    <source>
        <dbReference type="Google" id="ProtNLM"/>
    </source>
</evidence>